<evidence type="ECO:0000256" key="1">
    <source>
        <dbReference type="SAM" id="Phobius"/>
    </source>
</evidence>
<feature type="transmembrane region" description="Helical" evidence="1">
    <location>
        <begin position="25"/>
        <end position="45"/>
    </location>
</feature>
<feature type="transmembrane region" description="Helical" evidence="1">
    <location>
        <begin position="166"/>
        <end position="185"/>
    </location>
</feature>
<keyword evidence="4" id="KW-1185">Reference proteome</keyword>
<evidence type="ECO:0000259" key="2">
    <source>
        <dbReference type="Pfam" id="PF24800"/>
    </source>
</evidence>
<name>A0AAN7UQ21_9PEZI</name>
<dbReference type="InterPro" id="IPR056119">
    <property type="entry name" value="DUF7702"/>
</dbReference>
<organism evidence="3 4">
    <name type="scientific">Xylaria bambusicola</name>
    <dbReference type="NCBI Taxonomy" id="326684"/>
    <lineage>
        <taxon>Eukaryota</taxon>
        <taxon>Fungi</taxon>
        <taxon>Dikarya</taxon>
        <taxon>Ascomycota</taxon>
        <taxon>Pezizomycotina</taxon>
        <taxon>Sordariomycetes</taxon>
        <taxon>Xylariomycetidae</taxon>
        <taxon>Xylariales</taxon>
        <taxon>Xylariaceae</taxon>
        <taxon>Xylaria</taxon>
    </lineage>
</organism>
<reference evidence="3 4" key="1">
    <citation type="submission" date="2023-10" db="EMBL/GenBank/DDBJ databases">
        <title>Draft genome sequence of Xylaria bambusicola isolate GMP-LS, the root and basal stem rot pathogen of sugarcane in Indonesia.</title>
        <authorList>
            <person name="Selvaraj P."/>
            <person name="Muralishankar V."/>
            <person name="Muruganantham S."/>
            <person name="Sp S."/>
            <person name="Haryani S."/>
            <person name="Lau K.J.X."/>
            <person name="Naqvi N.I."/>
        </authorList>
    </citation>
    <scope>NUCLEOTIDE SEQUENCE [LARGE SCALE GENOMIC DNA]</scope>
    <source>
        <strain evidence="3">GMP-LS</strain>
    </source>
</reference>
<dbReference type="Pfam" id="PF24800">
    <property type="entry name" value="DUF7702"/>
    <property type="match status" value="1"/>
</dbReference>
<feature type="transmembrane region" description="Helical" evidence="1">
    <location>
        <begin position="234"/>
        <end position="256"/>
    </location>
</feature>
<feature type="transmembrane region" description="Helical" evidence="1">
    <location>
        <begin position="71"/>
        <end position="89"/>
    </location>
</feature>
<keyword evidence="1" id="KW-0472">Membrane</keyword>
<keyword evidence="1" id="KW-0812">Transmembrane</keyword>
<feature type="transmembrane region" description="Helical" evidence="1">
    <location>
        <begin position="96"/>
        <end position="118"/>
    </location>
</feature>
<dbReference type="AlphaFoldDB" id="A0AAN7UQ21"/>
<protein>
    <recommendedName>
        <fullName evidence="2">DUF7702 domain-containing protein</fullName>
    </recommendedName>
</protein>
<feature type="transmembrane region" description="Helical" evidence="1">
    <location>
        <begin position="276"/>
        <end position="298"/>
    </location>
</feature>
<dbReference type="PANTHER" id="PTHR42109:SF3">
    <property type="entry name" value="INTEGRAL MEMBRANE PROTEIN (AFU_ORTHOLOGUE AFUA_5G00100)"/>
    <property type="match status" value="1"/>
</dbReference>
<sequence>MRVLRNGHRYCCHAKTPQEDSGRSWAAQLRTLSTGVFVLVFPVPLPPRKGSRTATSRLRAPFEAMTDSVPTAQLAVYIVLTIPVLYLLFRHWPTGLLGWFYLFAFTTLRIVGGAMSMGDSSTSGGASIISSVGLSPLLLATSAILHEGRVYRGLRRPKLEWWMVGLFHLIVATGVALVGTGASALEQGSNATQGDLVLLDIGIALLAAAWLTLCFWTAIGFLPGHHMETAAAHIGGTLLLHAVAFSLVLTGIRVLYTLVALASQKPYLNPSTGSVAIRIILILLPELSVTILFIVAGMRSRNAARQYREDLQQKHHVSNRKRGHSTE</sequence>
<dbReference type="PANTHER" id="PTHR42109">
    <property type="entry name" value="UNPLACED GENOMIC SCAFFOLD UM_SCAF_CONTIG_1.265, WHOLE GENOME SHOTGUN SEQUENCE"/>
    <property type="match status" value="1"/>
</dbReference>
<feature type="transmembrane region" description="Helical" evidence="1">
    <location>
        <begin position="197"/>
        <end position="222"/>
    </location>
</feature>
<proteinExistence type="predicted"/>
<dbReference type="Proteomes" id="UP001305414">
    <property type="component" value="Unassembled WGS sequence"/>
</dbReference>
<dbReference type="EMBL" id="JAWHQM010000085">
    <property type="protein sequence ID" value="KAK5636960.1"/>
    <property type="molecule type" value="Genomic_DNA"/>
</dbReference>
<comment type="caution">
    <text evidence="3">The sequence shown here is derived from an EMBL/GenBank/DDBJ whole genome shotgun (WGS) entry which is preliminary data.</text>
</comment>
<evidence type="ECO:0000313" key="3">
    <source>
        <dbReference type="EMBL" id="KAK5636960.1"/>
    </source>
</evidence>
<gene>
    <name evidence="3" type="ORF">RRF57_012672</name>
</gene>
<evidence type="ECO:0000313" key="4">
    <source>
        <dbReference type="Proteomes" id="UP001305414"/>
    </source>
</evidence>
<feature type="transmembrane region" description="Helical" evidence="1">
    <location>
        <begin position="124"/>
        <end position="145"/>
    </location>
</feature>
<feature type="domain" description="DUF7702" evidence="2">
    <location>
        <begin position="66"/>
        <end position="301"/>
    </location>
</feature>
<keyword evidence="1" id="KW-1133">Transmembrane helix</keyword>
<accession>A0AAN7UQ21</accession>